<feature type="binding site" evidence="4">
    <location>
        <position position="26"/>
    </location>
    <ligand>
        <name>Zn(2+)</name>
        <dbReference type="ChEBI" id="CHEBI:29105"/>
    </ligand>
</feature>
<dbReference type="GO" id="GO:0010125">
    <property type="term" value="P:mycothiol biosynthetic process"/>
    <property type="evidence" value="ECO:0007669"/>
    <property type="project" value="UniProtKB-UniRule"/>
</dbReference>
<keyword evidence="6" id="KW-1185">Reference proteome</keyword>
<dbReference type="STRING" id="260086.SAMN05216207_11015"/>
<feature type="binding site" evidence="4">
    <location>
        <position position="29"/>
    </location>
    <ligand>
        <name>Zn(2+)</name>
        <dbReference type="ChEBI" id="CHEBI:29105"/>
    </ligand>
</feature>
<dbReference type="SUPFAM" id="SSF102588">
    <property type="entry name" value="LmbE-like"/>
    <property type="match status" value="1"/>
</dbReference>
<dbReference type="PANTHER" id="PTHR12993">
    <property type="entry name" value="N-ACETYLGLUCOSAMINYL-PHOSPHATIDYLINOSITOL DE-N-ACETYLASE-RELATED"/>
    <property type="match status" value="1"/>
</dbReference>
<organism evidence="5 6">
    <name type="scientific">Pseudonocardia ammonioxydans</name>
    <dbReference type="NCBI Taxonomy" id="260086"/>
    <lineage>
        <taxon>Bacteria</taxon>
        <taxon>Bacillati</taxon>
        <taxon>Actinomycetota</taxon>
        <taxon>Actinomycetes</taxon>
        <taxon>Pseudonocardiales</taxon>
        <taxon>Pseudonocardiaceae</taxon>
        <taxon>Pseudonocardia</taxon>
    </lineage>
</organism>
<sequence length="294" mass="31825">MVHPSIPSDDYPRRVTERRLLLVHAHPDDESSGTGATMARYAAEGATVALVTCTSGELGEVVAEDLAGLRNDPEALGAHRRQEIAGALAELGVARHHWLGGAGRWRDSGMAGTAGNTAESAFAAADPDHVRQAMVGILRAERPHVVITYDDFGGYGHPDHIAANRAVMGALEPAADRFWAPELGGPWEVSKVYWQAMPESILQRAREAGIEGFEPFTVPDAELTAVLDGREYHPRKLAALRHHRSQINVDDVGFFAKLVGQPEFAIEHFVLVRGARGPGHGPHNWEQDLFAGLP</sequence>
<keyword evidence="3 4" id="KW-0862">Zinc</keyword>
<comment type="similarity">
    <text evidence="4">Belongs to the MshB deacetylase family.</text>
</comment>
<keyword evidence="2 4" id="KW-0378">Hydrolase</keyword>
<dbReference type="InterPro" id="IPR003737">
    <property type="entry name" value="GlcNAc_PI_deacetylase-related"/>
</dbReference>
<evidence type="ECO:0000313" key="5">
    <source>
        <dbReference type="EMBL" id="SFO59638.1"/>
    </source>
</evidence>
<feature type="binding site" evidence="4">
    <location>
        <position position="160"/>
    </location>
    <ligand>
        <name>Zn(2+)</name>
        <dbReference type="ChEBI" id="CHEBI:29105"/>
    </ligand>
</feature>
<comment type="function">
    <text evidence="4">Catalyzes the deacetylation of 1D-myo-inositol 2-acetamido-2-deoxy-alpha-D-glucopyranoside (GlcNAc-Ins) in the mycothiol biosynthesis pathway.</text>
</comment>
<accession>A0A1I5IG15</accession>
<dbReference type="PANTHER" id="PTHR12993:SF26">
    <property type="entry name" value="1D-MYO-INOSITOL 2-ACETAMIDO-2-DEOXY-ALPHA-D-GLUCOPYRANOSIDE DEACETYLASE"/>
    <property type="match status" value="1"/>
</dbReference>
<dbReference type="Pfam" id="PF02585">
    <property type="entry name" value="PIG-L"/>
    <property type="match status" value="1"/>
</dbReference>
<evidence type="ECO:0000256" key="4">
    <source>
        <dbReference type="HAMAP-Rule" id="MF_01696"/>
    </source>
</evidence>
<dbReference type="NCBIfam" id="TIGR03445">
    <property type="entry name" value="mycothiol_MshB"/>
    <property type="match status" value="1"/>
</dbReference>
<comment type="catalytic activity">
    <reaction evidence="4">
        <text>1D-myo-inositol 2-acetamido-2-deoxy-alpha-D-glucopyranoside + H2O = 1D-myo-inositol 2-amino-2-deoxy-alpha-D-glucopyranoside + acetate</text>
        <dbReference type="Rhea" id="RHEA:26180"/>
        <dbReference type="ChEBI" id="CHEBI:15377"/>
        <dbReference type="ChEBI" id="CHEBI:30089"/>
        <dbReference type="ChEBI" id="CHEBI:52442"/>
        <dbReference type="ChEBI" id="CHEBI:58886"/>
        <dbReference type="EC" id="3.5.1.103"/>
    </reaction>
</comment>
<evidence type="ECO:0000256" key="3">
    <source>
        <dbReference type="ARBA" id="ARBA00022833"/>
    </source>
</evidence>
<name>A0A1I5IG15_PSUAM</name>
<reference evidence="5 6" key="1">
    <citation type="submission" date="2016-10" db="EMBL/GenBank/DDBJ databases">
        <authorList>
            <person name="de Groot N.N."/>
        </authorList>
    </citation>
    <scope>NUCLEOTIDE SEQUENCE [LARGE SCALE GENOMIC DNA]</scope>
    <source>
        <strain evidence="5 6">CGMCC 4.1877</strain>
    </source>
</reference>
<dbReference type="GO" id="GO:0008270">
    <property type="term" value="F:zinc ion binding"/>
    <property type="evidence" value="ECO:0007669"/>
    <property type="project" value="UniProtKB-UniRule"/>
</dbReference>
<dbReference type="InterPro" id="IPR024078">
    <property type="entry name" value="LmbE-like_dom_sf"/>
</dbReference>
<evidence type="ECO:0000256" key="2">
    <source>
        <dbReference type="ARBA" id="ARBA00022801"/>
    </source>
</evidence>
<proteinExistence type="inferred from homology"/>
<dbReference type="Gene3D" id="3.40.50.10320">
    <property type="entry name" value="LmbE-like"/>
    <property type="match status" value="1"/>
</dbReference>
<evidence type="ECO:0000256" key="1">
    <source>
        <dbReference type="ARBA" id="ARBA00022723"/>
    </source>
</evidence>
<protein>
    <recommendedName>
        <fullName evidence="4">1D-myo-inositol 2-acetamido-2-deoxy-alpha-D-glucopyranoside deacetylase</fullName>
        <shortName evidence="4">GlcNAc-Ins deacetylase</shortName>
        <ecNumber evidence="4">3.5.1.103</ecNumber>
    </recommendedName>
    <alternativeName>
        <fullName evidence="4">N-acetyl-1-D-myo-inositol-2-amino-2-deoxy-alpha-D-glucopyranoside deacetylase</fullName>
    </alternativeName>
</protein>
<dbReference type="AlphaFoldDB" id="A0A1I5IG15"/>
<dbReference type="GO" id="GO:0035595">
    <property type="term" value="F:N-acetylglucosaminylinositol deacetylase activity"/>
    <property type="evidence" value="ECO:0007669"/>
    <property type="project" value="UniProtKB-EC"/>
</dbReference>
<keyword evidence="1 4" id="KW-0479">Metal-binding</keyword>
<dbReference type="EMBL" id="FOUY01000101">
    <property type="protein sequence ID" value="SFO59638.1"/>
    <property type="molecule type" value="Genomic_DNA"/>
</dbReference>
<comment type="cofactor">
    <cofactor evidence="4">
        <name>Zn(2+)</name>
        <dbReference type="ChEBI" id="CHEBI:29105"/>
    </cofactor>
    <text evidence="4">Binds 1 zinc ion per subunit.</text>
</comment>
<dbReference type="InterPro" id="IPR017810">
    <property type="entry name" value="Mycothiol_biosynthesis_MshB"/>
</dbReference>
<evidence type="ECO:0000313" key="6">
    <source>
        <dbReference type="Proteomes" id="UP000199614"/>
    </source>
</evidence>
<dbReference type="Proteomes" id="UP000199614">
    <property type="component" value="Unassembled WGS sequence"/>
</dbReference>
<gene>
    <name evidence="4" type="primary">mshB</name>
    <name evidence="5" type="ORF">SAMN05216207_11015</name>
</gene>
<dbReference type="HAMAP" id="MF_01696">
    <property type="entry name" value="MshB"/>
    <property type="match status" value="1"/>
</dbReference>
<dbReference type="EC" id="3.5.1.103" evidence="4"/>